<accession>A0A6J4KFL6</accession>
<dbReference type="SMART" id="SM00612">
    <property type="entry name" value="Kelch"/>
    <property type="match status" value="2"/>
</dbReference>
<sequence length="704" mass="74568">TVKLPNVGYGVDVSSLTSASVKLIRTSDGSEVPANRNTSGGGDIIVLQPTVLLATNSNYRFEVSEELKDLSGAPFLAYSTTFKTGTEGTSEGSTSIAFEKVTLPSTADQSWTSVMMGPDGKLYAATLFGEIHRFPVNADGTLGTAQAINSLQNAEGGARMLMGLAFDPSSTADNLKLWTTHSFLAENNGPDWTGKITRLSGPNLETVQDYVVGLPRSIRDHLTNGVTFGPDGAMYVNQGSNSAMGAPDSAWGNRPERLLTAAVLRVDVNKITSPPLDVKTEDRGPANYNPFESGAPVTVYGSGVRNAWDLAWHSNGQLYVPTNGSAAGGNTPSSPNPLPTSCNNRIDSSTNGAYTGPSVTGITDVKYTQDDFLFRVVKGGYYGHPNSARCEWVMNGGDPTTDTDPAEVTQYQDGTQPDRNWRGSAFNFRNNKSPNGIIEYKNAAAFDGALKGKLLVVRYSAGDDIIVLTPGGSNLDITDSITGVDGMTGFVDPLDLTEDSSTGNIYVTELGGQRISLLRPKAPATTDFTQINWSSIASYPTDLGEAQGAAVEGKLYVFGGYPPPCCTPTTKAHVYDPTANSWSRIADLPIGLTHAGNAVEGKNIYFAGGFEALSGGGRKIGSTKVYKYNVDTNAYTAMPNLPAKRAGGGLVVRGRELHYFSGMTEDAVADVGDHWALSLAVRPELVAKAAPPNTRAHLRAPDPL</sequence>
<dbReference type="Gene3D" id="2.120.10.80">
    <property type="entry name" value="Kelch-type beta propeller"/>
    <property type="match status" value="1"/>
</dbReference>
<dbReference type="SUPFAM" id="SSF117281">
    <property type="entry name" value="Kelch motif"/>
    <property type="match status" value="1"/>
</dbReference>
<dbReference type="AlphaFoldDB" id="A0A6J4KFL6"/>
<organism evidence="1">
    <name type="scientific">uncultured Chloroflexia bacterium</name>
    <dbReference type="NCBI Taxonomy" id="1672391"/>
    <lineage>
        <taxon>Bacteria</taxon>
        <taxon>Bacillati</taxon>
        <taxon>Chloroflexota</taxon>
        <taxon>Chloroflexia</taxon>
        <taxon>environmental samples</taxon>
    </lineage>
</organism>
<dbReference type="PANTHER" id="PTHR46773:SF5">
    <property type="entry name" value="OS04G0487100 PROTEIN"/>
    <property type="match status" value="1"/>
</dbReference>
<evidence type="ECO:0008006" key="2">
    <source>
        <dbReference type="Google" id="ProtNLM"/>
    </source>
</evidence>
<feature type="non-terminal residue" evidence="1">
    <location>
        <position position="1"/>
    </location>
</feature>
<feature type="non-terminal residue" evidence="1">
    <location>
        <position position="704"/>
    </location>
</feature>
<dbReference type="InterPro" id="IPR006652">
    <property type="entry name" value="Kelch_1"/>
</dbReference>
<dbReference type="InterPro" id="IPR011042">
    <property type="entry name" value="6-blade_b-propeller_TolB-like"/>
</dbReference>
<evidence type="ECO:0000313" key="1">
    <source>
        <dbReference type="EMBL" id="CAA9304675.1"/>
    </source>
</evidence>
<dbReference type="Gene3D" id="2.120.10.30">
    <property type="entry name" value="TolB, C-terminal domain"/>
    <property type="match status" value="1"/>
</dbReference>
<gene>
    <name evidence="1" type="ORF">AVDCRST_MAG93-4837</name>
</gene>
<protein>
    <recommendedName>
        <fullName evidence="2">SbsA Ig-like domain-containing protein</fullName>
    </recommendedName>
</protein>
<proteinExistence type="predicted"/>
<dbReference type="InterPro" id="IPR053256">
    <property type="entry name" value="Kelch_repeat-containing"/>
</dbReference>
<reference evidence="1" key="1">
    <citation type="submission" date="2020-02" db="EMBL/GenBank/DDBJ databases">
        <authorList>
            <person name="Meier V. D."/>
        </authorList>
    </citation>
    <scope>NUCLEOTIDE SEQUENCE</scope>
    <source>
        <strain evidence="1">AVDCRST_MAG93</strain>
    </source>
</reference>
<dbReference type="SUPFAM" id="SSF63829">
    <property type="entry name" value="Calcium-dependent phosphotriesterase"/>
    <property type="match status" value="1"/>
</dbReference>
<dbReference type="InterPro" id="IPR015915">
    <property type="entry name" value="Kelch-typ_b-propeller"/>
</dbReference>
<dbReference type="Pfam" id="PF01344">
    <property type="entry name" value="Kelch_1"/>
    <property type="match status" value="1"/>
</dbReference>
<dbReference type="PANTHER" id="PTHR46773">
    <property type="match status" value="1"/>
</dbReference>
<name>A0A6J4KFL6_9CHLR</name>
<dbReference type="EMBL" id="CADCTR010001626">
    <property type="protein sequence ID" value="CAA9304675.1"/>
    <property type="molecule type" value="Genomic_DNA"/>
</dbReference>